<reference evidence="2 3" key="1">
    <citation type="submission" date="2024-09" db="EMBL/GenBank/DDBJ databases">
        <authorList>
            <person name="Sun Q."/>
            <person name="Mori K."/>
        </authorList>
    </citation>
    <scope>NUCLEOTIDE SEQUENCE [LARGE SCALE GENOMIC DNA]</scope>
    <source>
        <strain evidence="2 3">TBRC 1432</strain>
    </source>
</reference>
<evidence type="ECO:0000313" key="3">
    <source>
        <dbReference type="Proteomes" id="UP001589810"/>
    </source>
</evidence>
<dbReference type="EMBL" id="JBHLUD010000001">
    <property type="protein sequence ID" value="MFC0539924.1"/>
    <property type="molecule type" value="Genomic_DNA"/>
</dbReference>
<dbReference type="PANTHER" id="PTHR39515:SF2">
    <property type="entry name" value="HTH-TYPE TRANSCRIPTIONAL REGULATOR RV0880"/>
    <property type="match status" value="1"/>
</dbReference>
<dbReference type="InterPro" id="IPR036390">
    <property type="entry name" value="WH_DNA-bd_sf"/>
</dbReference>
<proteinExistence type="predicted"/>
<dbReference type="PANTHER" id="PTHR39515">
    <property type="entry name" value="CONSERVED PROTEIN"/>
    <property type="match status" value="1"/>
</dbReference>
<dbReference type="SMART" id="SM00347">
    <property type="entry name" value="HTH_MARR"/>
    <property type="match status" value="1"/>
</dbReference>
<dbReference type="SUPFAM" id="SSF46785">
    <property type="entry name" value="Winged helix' DNA-binding domain"/>
    <property type="match status" value="1"/>
</dbReference>
<dbReference type="Gene3D" id="1.10.10.10">
    <property type="entry name" value="Winged helix-like DNA-binding domain superfamily/Winged helix DNA-binding domain"/>
    <property type="match status" value="1"/>
</dbReference>
<protein>
    <submittedName>
        <fullName evidence="2">MarR family winged helix-turn-helix transcriptional regulator</fullName>
    </submittedName>
</protein>
<dbReference type="RefSeq" id="WP_273938692.1">
    <property type="nucleotide sequence ID" value="NZ_CP097263.1"/>
</dbReference>
<accession>A0ABV6MID0</accession>
<feature type="domain" description="HTH marR-type" evidence="1">
    <location>
        <begin position="9"/>
        <end position="141"/>
    </location>
</feature>
<dbReference type="InterPro" id="IPR052526">
    <property type="entry name" value="HTH-type_Bedaq_tolerance"/>
</dbReference>
<dbReference type="InterPro" id="IPR000835">
    <property type="entry name" value="HTH_MarR-typ"/>
</dbReference>
<evidence type="ECO:0000259" key="1">
    <source>
        <dbReference type="PROSITE" id="PS50995"/>
    </source>
</evidence>
<dbReference type="InterPro" id="IPR036388">
    <property type="entry name" value="WH-like_DNA-bd_sf"/>
</dbReference>
<dbReference type="Pfam" id="PF01047">
    <property type="entry name" value="MarR"/>
    <property type="match status" value="1"/>
</dbReference>
<sequence length="151" mass="16557">MTPNVVRSNDDIAGRLQMAISAISHRMKTRAASDELTPTRLVTLATVAEHGPLRISDLADRVGISAATMSRLVDWLVEHALLTRTCSTKDLRVSNVALSPQGEALLERMRGIRTGYLAERISRLPADQVRALADALEVLEDFATGSEQERH</sequence>
<name>A0ABV6MID0_9PSEU</name>
<evidence type="ECO:0000313" key="2">
    <source>
        <dbReference type="EMBL" id="MFC0539924.1"/>
    </source>
</evidence>
<gene>
    <name evidence="2" type="ORF">ACFFH7_00445</name>
</gene>
<comment type="caution">
    <text evidence="2">The sequence shown here is derived from an EMBL/GenBank/DDBJ whole genome shotgun (WGS) entry which is preliminary data.</text>
</comment>
<dbReference type="PROSITE" id="PS50995">
    <property type="entry name" value="HTH_MARR_2"/>
    <property type="match status" value="1"/>
</dbReference>
<organism evidence="2 3">
    <name type="scientific">Kutzneria chonburiensis</name>
    <dbReference type="NCBI Taxonomy" id="1483604"/>
    <lineage>
        <taxon>Bacteria</taxon>
        <taxon>Bacillati</taxon>
        <taxon>Actinomycetota</taxon>
        <taxon>Actinomycetes</taxon>
        <taxon>Pseudonocardiales</taxon>
        <taxon>Pseudonocardiaceae</taxon>
        <taxon>Kutzneria</taxon>
    </lineage>
</organism>
<keyword evidence="3" id="KW-1185">Reference proteome</keyword>
<dbReference type="Proteomes" id="UP001589810">
    <property type="component" value="Unassembled WGS sequence"/>
</dbReference>